<reference evidence="6 7" key="2">
    <citation type="submission" date="2017-08" db="EMBL/GenBank/DDBJ databases">
        <title>WGS of novel Burkholderia cepaca complex species.</title>
        <authorList>
            <person name="Lipuma J."/>
            <person name="Spilker T."/>
        </authorList>
    </citation>
    <scope>NUCLEOTIDE SEQUENCE [LARGE SCALE GENOMIC DNA]</scope>
    <source>
        <strain evidence="6 7">AU17325</strain>
    </source>
</reference>
<dbReference type="EMBL" id="NKFA01000007">
    <property type="protein sequence ID" value="OXI43844.1"/>
    <property type="molecule type" value="Genomic_DNA"/>
</dbReference>
<dbReference type="InterPro" id="IPR047640">
    <property type="entry name" value="RpiR-like"/>
</dbReference>
<dbReference type="RefSeq" id="WP_089451747.1">
    <property type="nucleotide sequence ID" value="NZ_NKFA01000007.1"/>
</dbReference>
<dbReference type="SUPFAM" id="SSF46689">
    <property type="entry name" value="Homeodomain-like"/>
    <property type="match status" value="1"/>
</dbReference>
<organism evidence="6 7">
    <name type="scientific">Burkholderia aenigmatica</name>
    <dbReference type="NCBI Taxonomy" id="2015348"/>
    <lineage>
        <taxon>Bacteria</taxon>
        <taxon>Pseudomonadati</taxon>
        <taxon>Pseudomonadota</taxon>
        <taxon>Betaproteobacteria</taxon>
        <taxon>Burkholderiales</taxon>
        <taxon>Burkholderiaceae</taxon>
        <taxon>Burkholderia</taxon>
        <taxon>Burkholderia cepacia complex</taxon>
    </lineage>
</organism>
<comment type="caution">
    <text evidence="6">The sequence shown here is derived from an EMBL/GenBank/DDBJ whole genome shotgun (WGS) entry which is preliminary data.</text>
</comment>
<proteinExistence type="predicted"/>
<dbReference type="Gene3D" id="3.40.50.10490">
    <property type="entry name" value="Glucose-6-phosphate isomerase like protein, domain 1"/>
    <property type="match status" value="1"/>
</dbReference>
<comment type="subcellular location">
    <subcellularLocation>
        <location evidence="1">Membrane</location>
        <topology evidence="1">Single-pass membrane protein</topology>
    </subcellularLocation>
</comment>
<dbReference type="AlphaFoldDB" id="A0A228IN78"/>
<feature type="domain" description="HTH rpiR-type" evidence="5">
    <location>
        <begin position="12"/>
        <end position="88"/>
    </location>
</feature>
<dbReference type="GO" id="GO:0097367">
    <property type="term" value="F:carbohydrate derivative binding"/>
    <property type="evidence" value="ECO:0007669"/>
    <property type="project" value="InterPro"/>
</dbReference>
<sequence>MNHSEGRPSTVNALLELIALEYDGLSKRLKAIAHFIERDRDRIGLEGIVTLANRWEVSPSAIVRFAKQFGFAGFSEMQMVFREKIAREINPMMTDDVAAESSSAGTHANSMIQSIVGSIRSDIVDLDRLIRDLDHVALVRSVEMVANADAIWIAGARQSAGAAINLYCALQNTDKCVSFLSLHGDVWQGQVRSVRPGDVLIAFFCYPYVPGELQLALEARLRGAKLVIVADSLACPLVREAEVSLVVAEPLRFGFRGNTATIALAKGLFTATASHLKVSDQDLSSDGFSGS</sequence>
<dbReference type="GO" id="GO:0003700">
    <property type="term" value="F:DNA-binding transcription factor activity"/>
    <property type="evidence" value="ECO:0007669"/>
    <property type="project" value="InterPro"/>
</dbReference>
<dbReference type="OrthoDB" id="9814005at2"/>
<dbReference type="PANTHER" id="PTHR30514">
    <property type="entry name" value="GLUCOKINASE"/>
    <property type="match status" value="1"/>
</dbReference>
<evidence type="ECO:0000313" key="7">
    <source>
        <dbReference type="Proteomes" id="UP000214600"/>
    </source>
</evidence>
<keyword evidence="4" id="KW-0324">Glycolysis</keyword>
<evidence type="ECO:0000259" key="5">
    <source>
        <dbReference type="PROSITE" id="PS51071"/>
    </source>
</evidence>
<evidence type="ECO:0000256" key="3">
    <source>
        <dbReference type="ARBA" id="ARBA00022989"/>
    </source>
</evidence>
<dbReference type="GO" id="GO:0003677">
    <property type="term" value="F:DNA binding"/>
    <property type="evidence" value="ECO:0007669"/>
    <property type="project" value="InterPro"/>
</dbReference>
<evidence type="ECO:0000256" key="4">
    <source>
        <dbReference type="ARBA" id="ARBA00023152"/>
    </source>
</evidence>
<reference evidence="7" key="1">
    <citation type="submission" date="2017-06" db="EMBL/GenBank/DDBJ databases">
        <authorList>
            <person name="LiPuma J."/>
            <person name="Spilker T."/>
        </authorList>
    </citation>
    <scope>NUCLEOTIDE SEQUENCE [LARGE SCALE GENOMIC DNA]</scope>
    <source>
        <strain evidence="7">AU17325</strain>
    </source>
</reference>
<dbReference type="Pfam" id="PF01380">
    <property type="entry name" value="SIS"/>
    <property type="match status" value="1"/>
</dbReference>
<dbReference type="InterPro" id="IPR036388">
    <property type="entry name" value="WH-like_DNA-bd_sf"/>
</dbReference>
<dbReference type="Gene3D" id="1.10.10.10">
    <property type="entry name" value="Winged helix-like DNA-binding domain superfamily/Winged helix DNA-binding domain"/>
    <property type="match status" value="1"/>
</dbReference>
<evidence type="ECO:0000256" key="2">
    <source>
        <dbReference type="ARBA" id="ARBA00022692"/>
    </source>
</evidence>
<dbReference type="InterPro" id="IPR009057">
    <property type="entry name" value="Homeodomain-like_sf"/>
</dbReference>
<dbReference type="InterPro" id="IPR000281">
    <property type="entry name" value="HTH_RpiR"/>
</dbReference>
<evidence type="ECO:0000256" key="1">
    <source>
        <dbReference type="ARBA" id="ARBA00004167"/>
    </source>
</evidence>
<dbReference type="Pfam" id="PF01418">
    <property type="entry name" value="HTH_6"/>
    <property type="match status" value="1"/>
</dbReference>
<dbReference type="InterPro" id="IPR046348">
    <property type="entry name" value="SIS_dom_sf"/>
</dbReference>
<keyword evidence="3" id="KW-0472">Membrane</keyword>
<dbReference type="PROSITE" id="PS51071">
    <property type="entry name" value="HTH_RPIR"/>
    <property type="match status" value="1"/>
</dbReference>
<dbReference type="Proteomes" id="UP000214600">
    <property type="component" value="Unassembled WGS sequence"/>
</dbReference>
<keyword evidence="2" id="KW-0812">Transmembrane</keyword>
<keyword evidence="3" id="KW-1133">Transmembrane helix</keyword>
<dbReference type="GO" id="GO:0006096">
    <property type="term" value="P:glycolytic process"/>
    <property type="evidence" value="ECO:0007669"/>
    <property type="project" value="UniProtKB-KW"/>
</dbReference>
<accession>A0A228IN78</accession>
<dbReference type="PANTHER" id="PTHR30514:SF20">
    <property type="entry name" value="TRANSCRIPTIONAL REGULATOR"/>
    <property type="match status" value="1"/>
</dbReference>
<name>A0A228IN78_9BURK</name>
<gene>
    <name evidence="6" type="ORF">CFB84_20120</name>
</gene>
<dbReference type="SUPFAM" id="SSF53697">
    <property type="entry name" value="SIS domain"/>
    <property type="match status" value="1"/>
</dbReference>
<evidence type="ECO:0000313" key="6">
    <source>
        <dbReference type="EMBL" id="OXI43844.1"/>
    </source>
</evidence>
<dbReference type="InterPro" id="IPR001347">
    <property type="entry name" value="SIS_dom"/>
</dbReference>
<protein>
    <submittedName>
        <fullName evidence="6">RpiR family transcriptional regulator</fullName>
    </submittedName>
</protein>
<dbReference type="GO" id="GO:0016020">
    <property type="term" value="C:membrane"/>
    <property type="evidence" value="ECO:0007669"/>
    <property type="project" value="UniProtKB-SubCell"/>
</dbReference>